<feature type="compositionally biased region" description="Polar residues" evidence="1">
    <location>
        <begin position="65"/>
        <end position="78"/>
    </location>
</feature>
<feature type="region of interest" description="Disordered" evidence="1">
    <location>
        <begin position="65"/>
        <end position="184"/>
    </location>
</feature>
<dbReference type="Proteomes" id="UP000194127">
    <property type="component" value="Unassembled WGS sequence"/>
</dbReference>
<proteinExistence type="predicted"/>
<evidence type="ECO:0000313" key="2">
    <source>
        <dbReference type="EMBL" id="OSX60326.1"/>
    </source>
</evidence>
<evidence type="ECO:0000256" key="1">
    <source>
        <dbReference type="SAM" id="MobiDB-lite"/>
    </source>
</evidence>
<dbReference type="AlphaFoldDB" id="A0A1X6MVS5"/>
<dbReference type="EMBL" id="KZ110600">
    <property type="protein sequence ID" value="OSX60326.1"/>
    <property type="molecule type" value="Genomic_DNA"/>
</dbReference>
<evidence type="ECO:0000313" key="3">
    <source>
        <dbReference type="Proteomes" id="UP000194127"/>
    </source>
</evidence>
<feature type="region of interest" description="Disordered" evidence="1">
    <location>
        <begin position="297"/>
        <end position="318"/>
    </location>
</feature>
<sequence length="318" mass="35793">MLMQLQGPAYSTEVGKLDESLAWLAIKQILKLIGLHYLNLTHNQASTPDAVSEGHAIEQQPNPDTQVLQENQSPLEINQQDEDSELEEEAQSDDGYQMDQEEQSDDEHLIEEETPMDVDDESEEGEDDPVPPSPDSSSSSRVLTTTTTRLNARRATSPPPDQAVKPHKRRRVSNEPPRTSTSNRHTFAIRLASEWAKAIRAYIRMADGTRPERGLSEAQQVWLKMKWAMGEVNEAKMNISQKVVTVSGVGKAMRRFAKLEPLLEWQNIEPAHKRIPIRPTPILECWKERFLLRNSAGSLTGTDDDRTHSSRQPSAATD</sequence>
<protein>
    <submittedName>
        <fullName evidence="2">Uncharacterized protein</fullName>
    </submittedName>
</protein>
<name>A0A1X6MVS5_9APHY</name>
<dbReference type="OrthoDB" id="2802887at2759"/>
<dbReference type="RefSeq" id="XP_024337120.1">
    <property type="nucleotide sequence ID" value="XM_024486067.1"/>
</dbReference>
<organism evidence="2 3">
    <name type="scientific">Postia placenta MAD-698-R-SB12</name>
    <dbReference type="NCBI Taxonomy" id="670580"/>
    <lineage>
        <taxon>Eukaryota</taxon>
        <taxon>Fungi</taxon>
        <taxon>Dikarya</taxon>
        <taxon>Basidiomycota</taxon>
        <taxon>Agaricomycotina</taxon>
        <taxon>Agaricomycetes</taxon>
        <taxon>Polyporales</taxon>
        <taxon>Adustoporiaceae</taxon>
        <taxon>Rhodonia</taxon>
    </lineage>
</organism>
<feature type="compositionally biased region" description="Acidic residues" evidence="1">
    <location>
        <begin position="79"/>
        <end position="92"/>
    </location>
</feature>
<accession>A0A1X6MVS5</accession>
<keyword evidence="3" id="KW-1185">Reference proteome</keyword>
<feature type="compositionally biased region" description="Low complexity" evidence="1">
    <location>
        <begin position="135"/>
        <end position="156"/>
    </location>
</feature>
<dbReference type="GeneID" id="36331016"/>
<reference evidence="2 3" key="1">
    <citation type="submission" date="2017-04" db="EMBL/GenBank/DDBJ databases">
        <title>Genome Sequence of the Model Brown-Rot Fungus Postia placenta SB12.</title>
        <authorList>
            <consortium name="DOE Joint Genome Institute"/>
            <person name="Gaskell J."/>
            <person name="Kersten P."/>
            <person name="Larrondo L.F."/>
            <person name="Canessa P."/>
            <person name="Martinez D."/>
            <person name="Hibbett D."/>
            <person name="Schmoll M."/>
            <person name="Kubicek C.P."/>
            <person name="Martinez A.T."/>
            <person name="Yadav J."/>
            <person name="Master E."/>
            <person name="Magnuson J.K."/>
            <person name="James T."/>
            <person name="Yaver D."/>
            <person name="Berka R."/>
            <person name="Labutti K."/>
            <person name="Lipzen A."/>
            <person name="Aerts A."/>
            <person name="Barry K."/>
            <person name="Henrissat B."/>
            <person name="Blanchette R."/>
            <person name="Grigoriev I."/>
            <person name="Cullen D."/>
        </authorList>
    </citation>
    <scope>NUCLEOTIDE SEQUENCE [LARGE SCALE GENOMIC DNA]</scope>
    <source>
        <strain evidence="2 3">MAD-698-R-SB12</strain>
    </source>
</reference>
<gene>
    <name evidence="2" type="ORF">POSPLADRAFT_1147459</name>
</gene>
<feature type="compositionally biased region" description="Acidic residues" evidence="1">
    <location>
        <begin position="99"/>
        <end position="129"/>
    </location>
</feature>